<dbReference type="InterPro" id="IPR038375">
    <property type="entry name" value="NDUFAF7_sf"/>
</dbReference>
<dbReference type="GO" id="GO:0032259">
    <property type="term" value="P:methylation"/>
    <property type="evidence" value="ECO:0007669"/>
    <property type="project" value="UniProtKB-KW"/>
</dbReference>
<dbReference type="RefSeq" id="WP_096526061.1">
    <property type="nucleotide sequence ID" value="NZ_AP014836.1"/>
</dbReference>
<dbReference type="OrthoDB" id="9794208at2"/>
<evidence type="ECO:0000256" key="2">
    <source>
        <dbReference type="ARBA" id="ARBA00022679"/>
    </source>
</evidence>
<dbReference type="Gene3D" id="3.40.50.12710">
    <property type="match status" value="1"/>
</dbReference>
<keyword evidence="4" id="KW-1185">Reference proteome</keyword>
<dbReference type="PANTHER" id="PTHR12049:SF7">
    <property type="entry name" value="PROTEIN ARGININE METHYLTRANSFERASE NDUFAF7, MITOCHONDRIAL"/>
    <property type="match status" value="1"/>
</dbReference>
<organism evidence="3 4">
    <name type="scientific">Candidatus Nitrosoglobus terrae</name>
    <dbReference type="NCBI Taxonomy" id="1630141"/>
    <lineage>
        <taxon>Bacteria</taxon>
        <taxon>Pseudomonadati</taxon>
        <taxon>Pseudomonadota</taxon>
        <taxon>Gammaproteobacteria</taxon>
        <taxon>Chromatiales</taxon>
        <taxon>Chromatiaceae</taxon>
        <taxon>Candidatus Nitrosoglobus</taxon>
    </lineage>
</organism>
<accession>A0A1Q2SJU4</accession>
<gene>
    <name evidence="3" type="ORF">TAO_0022</name>
</gene>
<dbReference type="Pfam" id="PF02636">
    <property type="entry name" value="Methyltransf_28"/>
    <property type="match status" value="1"/>
</dbReference>
<evidence type="ECO:0000256" key="1">
    <source>
        <dbReference type="ARBA" id="ARBA00022603"/>
    </source>
</evidence>
<dbReference type="GO" id="GO:0035243">
    <property type="term" value="F:protein-arginine omega-N symmetric methyltransferase activity"/>
    <property type="evidence" value="ECO:0007669"/>
    <property type="project" value="TreeGrafter"/>
</dbReference>
<dbReference type="EMBL" id="AP014836">
    <property type="protein sequence ID" value="BAW79392.1"/>
    <property type="molecule type" value="Genomic_DNA"/>
</dbReference>
<dbReference type="KEGG" id="ntt:TAO_0022"/>
<protein>
    <submittedName>
        <fullName evidence="3">Hypothetical conserved protein</fullName>
    </submittedName>
</protein>
<dbReference type="SUPFAM" id="SSF53335">
    <property type="entry name" value="S-adenosyl-L-methionine-dependent methyltransferases"/>
    <property type="match status" value="1"/>
</dbReference>
<dbReference type="AlphaFoldDB" id="A0A1Q2SJU4"/>
<dbReference type="Proteomes" id="UP000243679">
    <property type="component" value="Chromosome"/>
</dbReference>
<name>A0A1Q2SJU4_9GAMM</name>
<sequence>MNPLYSPHENLPYPDPEILAHSQKLQQVIQETIKQAGGQIPFTLFMELALYTPNLGYYMAGLHKLGSLGDFITAPELSSLFSRCLSHPCQQILNLLGSGDILEFGAGSGRMAADLLSELERKNSLPTRYLILEISADLRQRQQETLYQQIPHLVPMISWLDQLPDNIQGVVIANEVCDAMPVHCIQLESEHNWERYVSYEKGKFIWRKGPLSQPILSNRIAEIRKLINPVTHYESEINLAMECWIAEIALRLQKGMLLIIDYGFPQHEYYHWERAQGTLMCHYRHRAHSNPLILPGLQDITAHVNFTALAEAGYTNGLKIAGYCSQADFLLSCGLDKFAESEIKCVSDYTLEINNQIKRLILPSEMGELFKALALTREIEQPILGFSLRDRRSSL</sequence>
<keyword evidence="1" id="KW-0489">Methyltransferase</keyword>
<evidence type="ECO:0000313" key="3">
    <source>
        <dbReference type="EMBL" id="BAW79392.1"/>
    </source>
</evidence>
<dbReference type="PANTHER" id="PTHR12049">
    <property type="entry name" value="PROTEIN ARGININE METHYLTRANSFERASE NDUFAF7, MITOCHONDRIAL"/>
    <property type="match status" value="1"/>
</dbReference>
<dbReference type="InterPro" id="IPR003788">
    <property type="entry name" value="NDUFAF7"/>
</dbReference>
<keyword evidence="2" id="KW-0808">Transferase</keyword>
<dbReference type="InterPro" id="IPR029063">
    <property type="entry name" value="SAM-dependent_MTases_sf"/>
</dbReference>
<reference evidence="3 4" key="1">
    <citation type="journal article" date="2017" name="ISME J.">
        <title>An acid-tolerant ammonia-oxidizing ?-proteobacterium from soil.</title>
        <authorList>
            <person name="Hayatsu M."/>
            <person name="Tago K."/>
            <person name="Uchiyama I."/>
            <person name="Toyoda A."/>
            <person name="Wang Y."/>
            <person name="Shimomura Y."/>
            <person name="Okubo T."/>
            <person name="Kurisu F."/>
            <person name="Hirono Y."/>
            <person name="Nonaka K."/>
            <person name="Akiyama H."/>
            <person name="Itoh T."/>
            <person name="Takami H."/>
        </authorList>
    </citation>
    <scope>NUCLEOTIDE SEQUENCE [LARGE SCALE GENOMIC DNA]</scope>
    <source>
        <strain evidence="3 4">TAO100</strain>
    </source>
</reference>
<proteinExistence type="predicted"/>
<evidence type="ECO:0000313" key="4">
    <source>
        <dbReference type="Proteomes" id="UP000243679"/>
    </source>
</evidence>